<evidence type="ECO:0000313" key="3">
    <source>
        <dbReference type="Proteomes" id="UP001374803"/>
    </source>
</evidence>
<keyword evidence="3" id="KW-1185">Reference proteome</keyword>
<feature type="region of interest" description="Disordered" evidence="1">
    <location>
        <begin position="22"/>
        <end position="88"/>
    </location>
</feature>
<dbReference type="EMBL" id="CP089983">
    <property type="protein sequence ID" value="WXB01161.1"/>
    <property type="molecule type" value="Genomic_DNA"/>
</dbReference>
<gene>
    <name evidence="2" type="ORF">LVJ94_30110</name>
</gene>
<protein>
    <submittedName>
        <fullName evidence="2">Uncharacterized protein</fullName>
    </submittedName>
</protein>
<feature type="compositionally biased region" description="Low complexity" evidence="1">
    <location>
        <begin position="64"/>
        <end position="77"/>
    </location>
</feature>
<proteinExistence type="predicted"/>
<name>A0ABZ2KR56_9BACT</name>
<dbReference type="Proteomes" id="UP001374803">
    <property type="component" value="Chromosome"/>
</dbReference>
<evidence type="ECO:0000313" key="2">
    <source>
        <dbReference type="EMBL" id="WXB01161.1"/>
    </source>
</evidence>
<sequence>MRSWPFVLCVAMAGCVGNEKPVDQPQTFNGQEGYPPQQDPAPAQGLPRAQPLVPTASPPPGPAPNASASSTASGTPANPLPGIPVDPTLLGQMSAGTMAILTPGGVANDPIEAGIKASATRSAPNMQPEGQMAKDTLQENGHKAMLVTLTGGKCYAIVGFSPSGQIRNLDLHLLAPPFYNIQVGRDDTADGTPVIGKGTNPTCPITPFPLQYKLDIHAQKGSGPFGVQVFSRPK</sequence>
<dbReference type="PROSITE" id="PS51257">
    <property type="entry name" value="PROKAR_LIPOPROTEIN"/>
    <property type="match status" value="1"/>
</dbReference>
<dbReference type="RefSeq" id="WP_394830771.1">
    <property type="nucleotide sequence ID" value="NZ_CP089929.1"/>
</dbReference>
<organism evidence="2 3">
    <name type="scientific">Pendulispora rubella</name>
    <dbReference type="NCBI Taxonomy" id="2741070"/>
    <lineage>
        <taxon>Bacteria</taxon>
        <taxon>Pseudomonadati</taxon>
        <taxon>Myxococcota</taxon>
        <taxon>Myxococcia</taxon>
        <taxon>Myxococcales</taxon>
        <taxon>Sorangiineae</taxon>
        <taxon>Pendulisporaceae</taxon>
        <taxon>Pendulispora</taxon>
    </lineage>
</organism>
<accession>A0ABZ2KR56</accession>
<reference evidence="2" key="1">
    <citation type="submission" date="2021-12" db="EMBL/GenBank/DDBJ databases">
        <title>Discovery of the Pendulisporaceae a myxobacterial family with distinct sporulation behavior and unique specialized metabolism.</title>
        <authorList>
            <person name="Garcia R."/>
            <person name="Popoff A."/>
            <person name="Bader C.D."/>
            <person name="Loehr J."/>
            <person name="Walesch S."/>
            <person name="Walt C."/>
            <person name="Boldt J."/>
            <person name="Bunk B."/>
            <person name="Haeckl F.J.F.P.J."/>
            <person name="Gunesch A.P."/>
            <person name="Birkelbach J."/>
            <person name="Nuebel U."/>
            <person name="Pietschmann T."/>
            <person name="Bach T."/>
            <person name="Mueller R."/>
        </authorList>
    </citation>
    <scope>NUCLEOTIDE SEQUENCE</scope>
    <source>
        <strain evidence="2">MSr11367</strain>
    </source>
</reference>
<evidence type="ECO:0000256" key="1">
    <source>
        <dbReference type="SAM" id="MobiDB-lite"/>
    </source>
</evidence>